<dbReference type="Gene3D" id="3.40.50.720">
    <property type="entry name" value="NAD(P)-binding Rossmann-like Domain"/>
    <property type="match status" value="1"/>
</dbReference>
<dbReference type="Pfam" id="PF00044">
    <property type="entry name" value="Gp_dh_N"/>
    <property type="match status" value="1"/>
</dbReference>
<sequence length="256" mass="27748">MAGLGAVAGLAAAGVAGKRASKGRTSMQAVGVGINGFGRIGRQVARIAMKDPETELKLINASYDADYLASGLSRRMKLHYLSGREVVEIKFHRYVQLRHVFKMAYKKDEAWVTLTQGCMFHSRPVITGTGSGEVNAGVSGLEDWTVAPNEALFSPGLLCQRMLFVAFNFVPYKRDSMVTPAERSNPLNARTWTLPRGSSWLGAGLGTLCLSPEQLLSISEGHAELSAELLIHARLFLHGLNEVPEAELSDVQHIVA</sequence>
<feature type="domain" description="Glyceraldehyde 3-phosphate dehydrogenase NAD(P) binding" evidence="1">
    <location>
        <begin position="31"/>
        <end position="72"/>
    </location>
</feature>
<accession>A0A1Q9BZN0</accession>
<dbReference type="Proteomes" id="UP000186817">
    <property type="component" value="Unassembled WGS sequence"/>
</dbReference>
<gene>
    <name evidence="2" type="primary">GAPC1</name>
    <name evidence="2" type="ORF">AK812_SmicGene43978</name>
</gene>
<dbReference type="InterPro" id="IPR036291">
    <property type="entry name" value="NAD(P)-bd_dom_sf"/>
</dbReference>
<comment type="caution">
    <text evidence="2">The sequence shown here is derived from an EMBL/GenBank/DDBJ whole genome shotgun (WGS) entry which is preliminary data.</text>
</comment>
<evidence type="ECO:0000259" key="1">
    <source>
        <dbReference type="Pfam" id="PF00044"/>
    </source>
</evidence>
<dbReference type="OrthoDB" id="1152826at2759"/>
<name>A0A1Q9BZN0_SYMMI</name>
<protein>
    <submittedName>
        <fullName evidence="2">Glyceraldehyde-3-phosphate dehydrogenase, chloroplastic</fullName>
    </submittedName>
</protein>
<dbReference type="AlphaFoldDB" id="A0A1Q9BZN0"/>
<evidence type="ECO:0000313" key="3">
    <source>
        <dbReference type="Proteomes" id="UP000186817"/>
    </source>
</evidence>
<keyword evidence="3" id="KW-1185">Reference proteome</keyword>
<dbReference type="GO" id="GO:0051287">
    <property type="term" value="F:NAD binding"/>
    <property type="evidence" value="ECO:0007669"/>
    <property type="project" value="InterPro"/>
</dbReference>
<dbReference type="EMBL" id="LSRX01002130">
    <property type="protein sequence ID" value="OLP76129.1"/>
    <property type="molecule type" value="Genomic_DNA"/>
</dbReference>
<organism evidence="2 3">
    <name type="scientific">Symbiodinium microadriaticum</name>
    <name type="common">Dinoflagellate</name>
    <name type="synonym">Zooxanthella microadriatica</name>
    <dbReference type="NCBI Taxonomy" id="2951"/>
    <lineage>
        <taxon>Eukaryota</taxon>
        <taxon>Sar</taxon>
        <taxon>Alveolata</taxon>
        <taxon>Dinophyceae</taxon>
        <taxon>Suessiales</taxon>
        <taxon>Symbiodiniaceae</taxon>
        <taxon>Symbiodinium</taxon>
    </lineage>
</organism>
<evidence type="ECO:0000313" key="2">
    <source>
        <dbReference type="EMBL" id="OLP76129.1"/>
    </source>
</evidence>
<dbReference type="InterPro" id="IPR020828">
    <property type="entry name" value="GlycerAld_3-P_DH_NAD(P)-bd"/>
</dbReference>
<dbReference type="SUPFAM" id="SSF51735">
    <property type="entry name" value="NAD(P)-binding Rossmann-fold domains"/>
    <property type="match status" value="1"/>
</dbReference>
<reference evidence="2 3" key="1">
    <citation type="submission" date="2016-02" db="EMBL/GenBank/DDBJ databases">
        <title>Genome analysis of coral dinoflagellate symbionts highlights evolutionary adaptations to a symbiotic lifestyle.</title>
        <authorList>
            <person name="Aranda M."/>
            <person name="Li Y."/>
            <person name="Liew Y.J."/>
            <person name="Baumgarten S."/>
            <person name="Simakov O."/>
            <person name="Wilson M."/>
            <person name="Piel J."/>
            <person name="Ashoor H."/>
            <person name="Bougouffa S."/>
            <person name="Bajic V.B."/>
            <person name="Ryu T."/>
            <person name="Ravasi T."/>
            <person name="Bayer T."/>
            <person name="Micklem G."/>
            <person name="Kim H."/>
            <person name="Bhak J."/>
            <person name="Lajeunesse T.C."/>
            <person name="Voolstra C.R."/>
        </authorList>
    </citation>
    <scope>NUCLEOTIDE SEQUENCE [LARGE SCALE GENOMIC DNA]</scope>
    <source>
        <strain evidence="2 3">CCMP2467</strain>
    </source>
</reference>
<proteinExistence type="predicted"/>